<feature type="non-terminal residue" evidence="2">
    <location>
        <position position="1"/>
    </location>
</feature>
<protein>
    <submittedName>
        <fullName evidence="2">Serine/threonine-protein phosphatase 7 long form</fullName>
    </submittedName>
</protein>
<dbReference type="Pfam" id="PF10536">
    <property type="entry name" value="PMD"/>
    <property type="match status" value="1"/>
</dbReference>
<sequence length="125" mass="13954">VRARVMTKMLYGLYQSLPEFQHRRLYGMGLAAFLSVHPFWVDVALMESLQRRWSAACSAFLFPWGHMVPTLEDVAWITGLRVHGSPVTGTTLGDYRGLAQQLLGYEDQSPGALRSIKGSALTDLI</sequence>
<dbReference type="PANTHER" id="PTHR46033:SF80">
    <property type="entry name" value="PROTEIN MAIN-LIKE 2-LIKE"/>
    <property type="match status" value="1"/>
</dbReference>
<dbReference type="EMBL" id="GDJX01006182">
    <property type="protein sequence ID" value="JAT61754.1"/>
    <property type="molecule type" value="Transcribed_RNA"/>
</dbReference>
<dbReference type="PANTHER" id="PTHR46033">
    <property type="entry name" value="PROTEIN MAIN-LIKE 2"/>
    <property type="match status" value="1"/>
</dbReference>
<dbReference type="InterPro" id="IPR044824">
    <property type="entry name" value="MAIN-like"/>
</dbReference>
<name>A0A1D1Z4G5_9ARAE</name>
<feature type="domain" description="Aminotransferase-like plant mobile" evidence="1">
    <location>
        <begin position="32"/>
        <end position="111"/>
    </location>
</feature>
<reference evidence="2" key="1">
    <citation type="submission" date="2015-07" db="EMBL/GenBank/DDBJ databases">
        <title>Transcriptome Assembly of Anthurium amnicola.</title>
        <authorList>
            <person name="Suzuki J."/>
        </authorList>
    </citation>
    <scope>NUCLEOTIDE SEQUENCE</scope>
</reference>
<organism evidence="2">
    <name type="scientific">Anthurium amnicola</name>
    <dbReference type="NCBI Taxonomy" id="1678845"/>
    <lineage>
        <taxon>Eukaryota</taxon>
        <taxon>Viridiplantae</taxon>
        <taxon>Streptophyta</taxon>
        <taxon>Embryophyta</taxon>
        <taxon>Tracheophyta</taxon>
        <taxon>Spermatophyta</taxon>
        <taxon>Magnoliopsida</taxon>
        <taxon>Liliopsida</taxon>
        <taxon>Araceae</taxon>
        <taxon>Pothoideae</taxon>
        <taxon>Potheae</taxon>
        <taxon>Anthurium</taxon>
    </lineage>
</organism>
<dbReference type="GO" id="GO:0010073">
    <property type="term" value="P:meristem maintenance"/>
    <property type="evidence" value="ECO:0007669"/>
    <property type="project" value="InterPro"/>
</dbReference>
<dbReference type="InterPro" id="IPR019557">
    <property type="entry name" value="AminoTfrase-like_pln_mobile"/>
</dbReference>
<gene>
    <name evidence="2" type="primary">At1g48120_192</name>
    <name evidence="2" type="ORF">g.119983</name>
</gene>
<accession>A0A1D1Z4G5</accession>
<feature type="non-terminal residue" evidence="2">
    <location>
        <position position="125"/>
    </location>
</feature>
<dbReference type="AlphaFoldDB" id="A0A1D1Z4G5"/>
<evidence type="ECO:0000313" key="2">
    <source>
        <dbReference type="EMBL" id="JAT61754.1"/>
    </source>
</evidence>
<proteinExistence type="predicted"/>
<evidence type="ECO:0000259" key="1">
    <source>
        <dbReference type="Pfam" id="PF10536"/>
    </source>
</evidence>